<evidence type="ECO:0000313" key="2">
    <source>
        <dbReference type="Proteomes" id="UP000001568"/>
    </source>
</evidence>
<dbReference type="Gramene" id="ABO96737">
    <property type="protein sequence ID" value="ABO96737"/>
    <property type="gene ID" value="OSTLU_32131"/>
</dbReference>
<accession>A4RYS6</accession>
<organism evidence="1 2">
    <name type="scientific">Ostreococcus lucimarinus (strain CCE9901)</name>
    <dbReference type="NCBI Taxonomy" id="436017"/>
    <lineage>
        <taxon>Eukaryota</taxon>
        <taxon>Viridiplantae</taxon>
        <taxon>Chlorophyta</taxon>
        <taxon>Mamiellophyceae</taxon>
        <taxon>Mamiellales</taxon>
        <taxon>Bathycoccaceae</taxon>
        <taxon>Ostreococcus</taxon>
    </lineage>
</organism>
<proteinExistence type="predicted"/>
<sequence length="73" mass="7707">MRGALSSTLYTLGATAVCVSIGAKHGVIEVRTERIRDETARTLCAGTLRASDAAVDLAFELGTRIARELGSKK</sequence>
<dbReference type="AlphaFoldDB" id="A4RYS6"/>
<protein>
    <submittedName>
        <fullName evidence="1">Uncharacterized protein</fullName>
    </submittedName>
</protein>
<dbReference type="EMBL" id="CP000586">
    <property type="protein sequence ID" value="ABO96737.1"/>
    <property type="molecule type" value="Genomic_DNA"/>
</dbReference>
<evidence type="ECO:0000313" key="1">
    <source>
        <dbReference type="EMBL" id="ABO96737.1"/>
    </source>
</evidence>
<dbReference type="HOGENOM" id="CLU_2709247_0_0_1"/>
<dbReference type="KEGG" id="olu:OSTLU_32131"/>
<dbReference type="Proteomes" id="UP000001568">
    <property type="component" value="Chromosome 6"/>
</dbReference>
<dbReference type="GeneID" id="5002309"/>
<reference evidence="1 2" key="1">
    <citation type="journal article" date="2007" name="Proc. Natl. Acad. Sci. U.S.A.">
        <title>The tiny eukaryote Ostreococcus provides genomic insights into the paradox of plankton speciation.</title>
        <authorList>
            <person name="Palenik B."/>
            <person name="Grimwood J."/>
            <person name="Aerts A."/>
            <person name="Rouze P."/>
            <person name="Salamov A."/>
            <person name="Putnam N."/>
            <person name="Dupont C."/>
            <person name="Jorgensen R."/>
            <person name="Derelle E."/>
            <person name="Rombauts S."/>
            <person name="Zhou K."/>
            <person name="Otillar R."/>
            <person name="Merchant S.S."/>
            <person name="Podell S."/>
            <person name="Gaasterland T."/>
            <person name="Napoli C."/>
            <person name="Gendler K."/>
            <person name="Manuell A."/>
            <person name="Tai V."/>
            <person name="Vallon O."/>
            <person name="Piganeau G."/>
            <person name="Jancek S."/>
            <person name="Heijde M."/>
            <person name="Jabbari K."/>
            <person name="Bowler C."/>
            <person name="Lohr M."/>
            <person name="Robbens S."/>
            <person name="Werner G."/>
            <person name="Dubchak I."/>
            <person name="Pazour G.J."/>
            <person name="Ren Q."/>
            <person name="Paulsen I."/>
            <person name="Delwiche C."/>
            <person name="Schmutz J."/>
            <person name="Rokhsar D."/>
            <person name="Van de Peer Y."/>
            <person name="Moreau H."/>
            <person name="Grigoriev I.V."/>
        </authorList>
    </citation>
    <scope>NUCLEOTIDE SEQUENCE [LARGE SCALE GENOMIC DNA]</scope>
    <source>
        <strain evidence="1 2">CCE9901</strain>
    </source>
</reference>
<dbReference type="RefSeq" id="XP_001418444.1">
    <property type="nucleotide sequence ID" value="XM_001418407.1"/>
</dbReference>
<name>A4RYS6_OSTLU</name>
<gene>
    <name evidence="1" type="ORF">OSTLU_32131</name>
</gene>
<keyword evidence="2" id="KW-1185">Reference proteome</keyword>